<dbReference type="Proteomes" id="UP000248857">
    <property type="component" value="Unassembled WGS sequence"/>
</dbReference>
<dbReference type="AlphaFoldDB" id="A0A2W1J898"/>
<keyword evidence="2" id="KW-1185">Reference proteome</keyword>
<evidence type="ECO:0000313" key="1">
    <source>
        <dbReference type="EMBL" id="PZD70639.1"/>
    </source>
</evidence>
<gene>
    <name evidence="1" type="ORF">C1752_10489</name>
</gene>
<accession>A0A2W1J898</accession>
<comment type="caution">
    <text evidence="1">The sequence shown here is derived from an EMBL/GenBank/DDBJ whole genome shotgun (WGS) entry which is preliminary data.</text>
</comment>
<organism evidence="1 2">
    <name type="scientific">Acaryochloris thomasi RCC1774</name>
    <dbReference type="NCBI Taxonomy" id="1764569"/>
    <lineage>
        <taxon>Bacteria</taxon>
        <taxon>Bacillati</taxon>
        <taxon>Cyanobacteriota</taxon>
        <taxon>Cyanophyceae</taxon>
        <taxon>Acaryochloridales</taxon>
        <taxon>Acaryochloridaceae</taxon>
        <taxon>Acaryochloris</taxon>
        <taxon>Acaryochloris thomasi</taxon>
    </lineage>
</organism>
<protein>
    <submittedName>
        <fullName evidence="1">Uncharacterized protein</fullName>
    </submittedName>
</protein>
<name>A0A2W1J898_9CYAN</name>
<proteinExistence type="predicted"/>
<sequence length="180" mass="20529">MTATKSRAELLNLATLACRTYCDRRSYVEPWERYVPLSLHSLANQLSNCELTKNQVLPAVFSYESIELLRHYILNNFYFWSIVNNIVLLFTSAGSEQISKGQTLEAIHDYQESTTELFRTERMTVLDGTANPENLVMLTARGAILWDSGSNSWKINPLYFNDSELESIARSTMTLEADLS</sequence>
<evidence type="ECO:0000313" key="2">
    <source>
        <dbReference type="Proteomes" id="UP000248857"/>
    </source>
</evidence>
<dbReference type="EMBL" id="PQWO01000032">
    <property type="protein sequence ID" value="PZD70639.1"/>
    <property type="molecule type" value="Genomic_DNA"/>
</dbReference>
<reference evidence="1 2" key="1">
    <citation type="journal article" date="2018" name="Sci. Rep.">
        <title>A novel species of the marine cyanobacterium Acaryochloris with a unique pigment content and lifestyle.</title>
        <authorList>
            <person name="Partensky F."/>
            <person name="Six C."/>
            <person name="Ratin M."/>
            <person name="Garczarek L."/>
            <person name="Vaulot D."/>
            <person name="Probert I."/>
            <person name="Calteau A."/>
            <person name="Gourvil P."/>
            <person name="Marie D."/>
            <person name="Grebert T."/>
            <person name="Bouchier C."/>
            <person name="Le Panse S."/>
            <person name="Gachenot M."/>
            <person name="Rodriguez F."/>
            <person name="Garrido J.L."/>
        </authorList>
    </citation>
    <scope>NUCLEOTIDE SEQUENCE [LARGE SCALE GENOMIC DNA]</scope>
    <source>
        <strain evidence="1 2">RCC1774</strain>
    </source>
</reference>